<dbReference type="NCBIfam" id="TIGR00254">
    <property type="entry name" value="GGDEF"/>
    <property type="match status" value="1"/>
</dbReference>
<dbReference type="InterPro" id="IPR029151">
    <property type="entry name" value="Sensor-like_sf"/>
</dbReference>
<dbReference type="SUPFAM" id="SSF103190">
    <property type="entry name" value="Sensory domain-like"/>
    <property type="match status" value="1"/>
</dbReference>
<dbReference type="CDD" id="cd12912">
    <property type="entry name" value="PDC2_MCP_like"/>
    <property type="match status" value="1"/>
</dbReference>
<dbReference type="GO" id="GO:0005886">
    <property type="term" value="C:plasma membrane"/>
    <property type="evidence" value="ECO:0007669"/>
    <property type="project" value="UniProtKB-SubCell"/>
</dbReference>
<dbReference type="PROSITE" id="PS50887">
    <property type="entry name" value="GGDEF"/>
    <property type="match status" value="1"/>
</dbReference>
<reference evidence="9" key="1">
    <citation type="submission" date="2016-10" db="EMBL/GenBank/DDBJ databases">
        <title>The complete genome sequence of the rumen bacterium Butyrivibrio hungatei MB2003.</title>
        <authorList>
            <person name="Palevich N."/>
            <person name="Kelly W.J."/>
            <person name="Leahy S.C."/>
            <person name="Altermann E."/>
            <person name="Rakonjac J."/>
            <person name="Attwood G.T."/>
        </authorList>
    </citation>
    <scope>NUCLEOTIDE SEQUENCE [LARGE SCALE GENOMIC DNA]</scope>
    <source>
        <strain evidence="9">MB2003</strain>
    </source>
</reference>
<dbReference type="RefSeq" id="WP_071175443.1">
    <property type="nucleotide sequence ID" value="NZ_CP017831.1"/>
</dbReference>
<comment type="subcellular location">
    <subcellularLocation>
        <location evidence="1">Cell membrane</location>
        <topology evidence="1">Multi-pass membrane protein</topology>
    </subcellularLocation>
</comment>
<dbReference type="OrthoDB" id="9804955at2"/>
<evidence type="ECO:0000256" key="3">
    <source>
        <dbReference type="ARBA" id="ARBA00022692"/>
    </source>
</evidence>
<dbReference type="EMBL" id="CP017831">
    <property type="protein sequence ID" value="AOZ95693.1"/>
    <property type="molecule type" value="Genomic_DNA"/>
</dbReference>
<dbReference type="Pfam" id="PF00990">
    <property type="entry name" value="GGDEF"/>
    <property type="match status" value="1"/>
</dbReference>
<keyword evidence="2" id="KW-1003">Cell membrane</keyword>
<organism evidence="8 9">
    <name type="scientific">Butyrivibrio hungatei</name>
    <dbReference type="NCBI Taxonomy" id="185008"/>
    <lineage>
        <taxon>Bacteria</taxon>
        <taxon>Bacillati</taxon>
        <taxon>Bacillota</taxon>
        <taxon>Clostridia</taxon>
        <taxon>Lachnospirales</taxon>
        <taxon>Lachnospiraceae</taxon>
        <taxon>Butyrivibrio</taxon>
    </lineage>
</organism>
<evidence type="ECO:0000256" key="6">
    <source>
        <dbReference type="SAM" id="Phobius"/>
    </source>
</evidence>
<dbReference type="InterPro" id="IPR033479">
    <property type="entry name" value="dCache_1"/>
</dbReference>
<dbReference type="AlphaFoldDB" id="A0A1D9NZK0"/>
<sequence>MATETLKNKMKKIATKSMLVLVLLGCLTAMFTMFIFYRLFIVSKQSVISIWSYNSEQLSHNVDHYLNTPKDAVIFTSQGVEEMMATGQSNEEILKYLVAETKVYSTLIESNNTGIYGYCNGEYLDGSGWEVPEGYDATTRPWYISAVEADGDITFVKPYMNMQTNKYMMSVSKLLSDKKSVISMDIFLDSIQDIEEEISKTKQIDFSMIVDESGMIVAHSDSAEVGKNYLEEEMEYTDLVKEAFLQEEGMFITNIDGKSKLVFCDRVNNEWCSMIILDQRATFRNAKYIYMSSAIALIVIFLAYFTIINIYDSKQKEAGQLQREISAIGDIYTSLSLVDLDNHTIRKLRVSEALDKALGGKYELLLDRNSEYIKKLVAEPFQNTLIDFADLSTLEERLKDIKAITCEFADIHGKWNRMQFVVAQRDEEGKLHQVLWAIESIDEAKKRQEHFKKLAETDALTGILNRNGGETRIYEAIEKDKVGMVLLLDADHFKFVNDTYGHDMGDQVIIALARCLTETFRDSDVVFRLGGDEFAVFAEGVDDKEIGRLVVDRLFKNIDNIDFPEMPDWRLQVSIGAVFSNDSENACFSDLYQKADKAMYESKQHKGSYVTFHEG</sequence>
<evidence type="ECO:0000313" key="8">
    <source>
        <dbReference type="EMBL" id="AOZ95693.1"/>
    </source>
</evidence>
<dbReference type="SMART" id="SM00267">
    <property type="entry name" value="GGDEF"/>
    <property type="match status" value="1"/>
</dbReference>
<evidence type="ECO:0000256" key="2">
    <source>
        <dbReference type="ARBA" id="ARBA00022475"/>
    </source>
</evidence>
<dbReference type="PANTHER" id="PTHR45138:SF9">
    <property type="entry name" value="DIGUANYLATE CYCLASE DGCM-RELATED"/>
    <property type="match status" value="1"/>
</dbReference>
<feature type="transmembrane region" description="Helical" evidence="6">
    <location>
        <begin position="288"/>
        <end position="311"/>
    </location>
</feature>
<evidence type="ECO:0000256" key="1">
    <source>
        <dbReference type="ARBA" id="ARBA00004651"/>
    </source>
</evidence>
<evidence type="ECO:0000256" key="5">
    <source>
        <dbReference type="ARBA" id="ARBA00023136"/>
    </source>
</evidence>
<keyword evidence="4 6" id="KW-1133">Transmembrane helix</keyword>
<dbReference type="Proteomes" id="UP000179284">
    <property type="component" value="Chromosome I"/>
</dbReference>
<evidence type="ECO:0000313" key="9">
    <source>
        <dbReference type="Proteomes" id="UP000179284"/>
    </source>
</evidence>
<dbReference type="KEGG" id="bhu:bhn_I0659"/>
<accession>A0A1D9NZK0</accession>
<feature type="transmembrane region" description="Helical" evidence="6">
    <location>
        <begin position="20"/>
        <end position="40"/>
    </location>
</feature>
<dbReference type="InterPro" id="IPR000160">
    <property type="entry name" value="GGDEF_dom"/>
</dbReference>
<keyword evidence="9" id="KW-1185">Reference proteome</keyword>
<protein>
    <submittedName>
        <fullName evidence="8">GGDEF/cache domain-containing protein</fullName>
    </submittedName>
</protein>
<evidence type="ECO:0000256" key="4">
    <source>
        <dbReference type="ARBA" id="ARBA00022989"/>
    </source>
</evidence>
<dbReference type="SUPFAM" id="SSF55073">
    <property type="entry name" value="Nucleotide cyclase"/>
    <property type="match status" value="1"/>
</dbReference>
<feature type="domain" description="GGDEF" evidence="7">
    <location>
        <begin position="481"/>
        <end position="615"/>
    </location>
</feature>
<dbReference type="GO" id="GO:0052621">
    <property type="term" value="F:diguanylate cyclase activity"/>
    <property type="evidence" value="ECO:0007669"/>
    <property type="project" value="TreeGrafter"/>
</dbReference>
<dbReference type="PANTHER" id="PTHR45138">
    <property type="entry name" value="REGULATORY COMPONENTS OF SENSORY TRANSDUCTION SYSTEM"/>
    <property type="match status" value="1"/>
</dbReference>
<dbReference type="CDD" id="cd01949">
    <property type="entry name" value="GGDEF"/>
    <property type="match status" value="1"/>
</dbReference>
<keyword evidence="5 6" id="KW-0472">Membrane</keyword>
<evidence type="ECO:0000259" key="7">
    <source>
        <dbReference type="PROSITE" id="PS50887"/>
    </source>
</evidence>
<dbReference type="GO" id="GO:0043709">
    <property type="term" value="P:cell adhesion involved in single-species biofilm formation"/>
    <property type="evidence" value="ECO:0007669"/>
    <property type="project" value="TreeGrafter"/>
</dbReference>
<dbReference type="InterPro" id="IPR029787">
    <property type="entry name" value="Nucleotide_cyclase"/>
</dbReference>
<proteinExistence type="predicted"/>
<name>A0A1D9NZK0_9FIRM</name>
<dbReference type="GO" id="GO:1902201">
    <property type="term" value="P:negative regulation of bacterial-type flagellum-dependent cell motility"/>
    <property type="evidence" value="ECO:0007669"/>
    <property type="project" value="TreeGrafter"/>
</dbReference>
<keyword evidence="3 6" id="KW-0812">Transmembrane</keyword>
<gene>
    <name evidence="8" type="ORF">bhn_I0659</name>
</gene>
<dbReference type="InterPro" id="IPR043128">
    <property type="entry name" value="Rev_trsase/Diguanyl_cyclase"/>
</dbReference>
<dbReference type="Pfam" id="PF02743">
    <property type="entry name" value="dCache_1"/>
    <property type="match status" value="1"/>
</dbReference>
<dbReference type="InterPro" id="IPR050469">
    <property type="entry name" value="Diguanylate_Cyclase"/>
</dbReference>
<dbReference type="Gene3D" id="3.30.70.270">
    <property type="match status" value="1"/>
</dbReference>
<dbReference type="Gene3D" id="3.30.450.20">
    <property type="entry name" value="PAS domain"/>
    <property type="match status" value="2"/>
</dbReference>